<dbReference type="AlphaFoldDB" id="A0AAW0NW85"/>
<dbReference type="Proteomes" id="UP001460270">
    <property type="component" value="Unassembled WGS sequence"/>
</dbReference>
<reference evidence="13" key="1">
    <citation type="submission" date="2024-04" db="EMBL/GenBank/DDBJ databases">
        <title>Salinicola lusitanus LLJ914,a marine bacterium isolated from the Okinawa Trough.</title>
        <authorList>
            <person name="Li J."/>
        </authorList>
    </citation>
    <scope>NUCLEOTIDE SEQUENCE [LARGE SCALE GENOMIC DNA]</scope>
</reference>
<accession>A0AAW0NW85</accession>
<keyword evidence="5 11" id="KW-0328">Glycosyltransferase</keyword>
<dbReference type="PANTHER" id="PTHR10339:SF25">
    <property type="entry name" value="SECRETED EXOENZYME S"/>
    <property type="match status" value="1"/>
</dbReference>
<comment type="similarity">
    <text evidence="2 11">Belongs to the Arg-specific ADP-ribosyltransferase family.</text>
</comment>
<keyword evidence="6 11" id="KW-0808">Transferase</keyword>
<organism evidence="12 13">
    <name type="scientific">Mugilogobius chulae</name>
    <name type="common">yellowstripe goby</name>
    <dbReference type="NCBI Taxonomy" id="88201"/>
    <lineage>
        <taxon>Eukaryota</taxon>
        <taxon>Metazoa</taxon>
        <taxon>Chordata</taxon>
        <taxon>Craniata</taxon>
        <taxon>Vertebrata</taxon>
        <taxon>Euteleostomi</taxon>
        <taxon>Actinopterygii</taxon>
        <taxon>Neopterygii</taxon>
        <taxon>Teleostei</taxon>
        <taxon>Neoteleostei</taxon>
        <taxon>Acanthomorphata</taxon>
        <taxon>Gobiaria</taxon>
        <taxon>Gobiiformes</taxon>
        <taxon>Gobioidei</taxon>
        <taxon>Gobiidae</taxon>
        <taxon>Gobionellinae</taxon>
        <taxon>Mugilogobius</taxon>
    </lineage>
</organism>
<evidence type="ECO:0000256" key="10">
    <source>
        <dbReference type="ARBA" id="ARBA00047597"/>
    </source>
</evidence>
<evidence type="ECO:0000256" key="9">
    <source>
        <dbReference type="ARBA" id="ARBA00023026"/>
    </source>
</evidence>
<dbReference type="GO" id="GO:0106274">
    <property type="term" value="F:NAD+-protein-arginine ADP-ribosyltransferase activity"/>
    <property type="evidence" value="ECO:0007669"/>
    <property type="project" value="UniProtKB-EC"/>
</dbReference>
<dbReference type="Gene3D" id="3.90.176.10">
    <property type="entry name" value="Toxin ADP-ribosyltransferase, Chain A, domain 1"/>
    <property type="match status" value="1"/>
</dbReference>
<proteinExistence type="inferred from homology"/>
<evidence type="ECO:0000256" key="4">
    <source>
        <dbReference type="ARBA" id="ARBA00022656"/>
    </source>
</evidence>
<keyword evidence="11" id="KW-0520">NAD</keyword>
<dbReference type="Pfam" id="PF01129">
    <property type="entry name" value="ART"/>
    <property type="match status" value="1"/>
</dbReference>
<evidence type="ECO:0000313" key="12">
    <source>
        <dbReference type="EMBL" id="KAK7910202.1"/>
    </source>
</evidence>
<comment type="catalytic activity">
    <reaction evidence="10 11">
        <text>L-arginyl-[protein] + NAD(+) = N(omega)-(ADP-D-ribosyl)-L-arginyl-[protein] + nicotinamide + H(+)</text>
        <dbReference type="Rhea" id="RHEA:19149"/>
        <dbReference type="Rhea" id="RHEA-COMP:10532"/>
        <dbReference type="Rhea" id="RHEA-COMP:15087"/>
        <dbReference type="ChEBI" id="CHEBI:15378"/>
        <dbReference type="ChEBI" id="CHEBI:17154"/>
        <dbReference type="ChEBI" id="CHEBI:29965"/>
        <dbReference type="ChEBI" id="CHEBI:57540"/>
        <dbReference type="ChEBI" id="CHEBI:142554"/>
        <dbReference type="EC" id="2.4.2.31"/>
    </reaction>
</comment>
<dbReference type="PANTHER" id="PTHR10339">
    <property type="entry name" value="ADP-RIBOSYLTRANSFERASE"/>
    <property type="match status" value="1"/>
</dbReference>
<evidence type="ECO:0000256" key="11">
    <source>
        <dbReference type="RuleBase" id="RU361228"/>
    </source>
</evidence>
<dbReference type="GO" id="GO:0090729">
    <property type="term" value="F:toxin activity"/>
    <property type="evidence" value="ECO:0007669"/>
    <property type="project" value="UniProtKB-KW"/>
</dbReference>
<keyword evidence="8 11" id="KW-0521">NADP</keyword>
<dbReference type="InterPro" id="IPR050999">
    <property type="entry name" value="ADP-ribosyltransferase_ARG"/>
</dbReference>
<dbReference type="GO" id="GO:0016779">
    <property type="term" value="F:nucleotidyltransferase activity"/>
    <property type="evidence" value="ECO:0007669"/>
    <property type="project" value="UniProtKB-KW"/>
</dbReference>
<evidence type="ECO:0000256" key="8">
    <source>
        <dbReference type="ARBA" id="ARBA00022857"/>
    </source>
</evidence>
<keyword evidence="3" id="KW-0964">Secreted</keyword>
<evidence type="ECO:0000256" key="7">
    <source>
        <dbReference type="ARBA" id="ARBA00022695"/>
    </source>
</evidence>
<keyword evidence="13" id="KW-1185">Reference proteome</keyword>
<keyword evidence="4" id="KW-0800">Toxin</keyword>
<evidence type="ECO:0000313" key="13">
    <source>
        <dbReference type="Proteomes" id="UP001460270"/>
    </source>
</evidence>
<comment type="caution">
    <text evidence="12">The sequence shown here is derived from an EMBL/GenBank/DDBJ whole genome shotgun (WGS) entry which is preliminary data.</text>
</comment>
<dbReference type="SUPFAM" id="SSF56399">
    <property type="entry name" value="ADP-ribosylation"/>
    <property type="match status" value="1"/>
</dbReference>
<evidence type="ECO:0000256" key="2">
    <source>
        <dbReference type="ARBA" id="ARBA00009558"/>
    </source>
</evidence>
<dbReference type="PROSITE" id="PS51996">
    <property type="entry name" value="TR_MART"/>
    <property type="match status" value="1"/>
</dbReference>
<evidence type="ECO:0000256" key="6">
    <source>
        <dbReference type="ARBA" id="ARBA00022679"/>
    </source>
</evidence>
<dbReference type="InterPro" id="IPR000768">
    <property type="entry name" value="ART"/>
</dbReference>
<gene>
    <name evidence="12" type="ORF">WMY93_014886</name>
</gene>
<evidence type="ECO:0000256" key="1">
    <source>
        <dbReference type="ARBA" id="ARBA00004613"/>
    </source>
</evidence>
<dbReference type="GO" id="GO:0003950">
    <property type="term" value="F:NAD+ poly-ADP-ribosyltransferase activity"/>
    <property type="evidence" value="ECO:0007669"/>
    <property type="project" value="TreeGrafter"/>
</dbReference>
<comment type="subcellular location">
    <subcellularLocation>
        <location evidence="1">Secreted</location>
    </subcellularLocation>
</comment>
<evidence type="ECO:0000256" key="5">
    <source>
        <dbReference type="ARBA" id="ARBA00022676"/>
    </source>
</evidence>
<keyword evidence="7" id="KW-0548">Nucleotidyltransferase</keyword>
<name>A0AAW0NW85_9GOBI</name>
<evidence type="ECO:0000256" key="3">
    <source>
        <dbReference type="ARBA" id="ARBA00022525"/>
    </source>
</evidence>
<sequence length="254" mass="29443">MMEESVDDMFSHCVEEMANKVQEVYFPREIKESDFETDWQKSEDCTYESFVRLLDEDKALTKDHLQAICVYADKWPYLPATETLNEALSLGARNYSTPAFQYHASYYWLTTAVQHLQHLRKSCETAYRRSDLVYEGEEKQIIRFGFFASSSRSPNMVGFGEETCFHIKTCLGAHIGYYTNDSSIYEVLIPPYEKFKVIKILSGTPLDPFVSYGYLRRCNKIFVLESVGSESRLNYVILFERCKTNLPTGTNKVT</sequence>
<dbReference type="GO" id="GO:0005576">
    <property type="term" value="C:extracellular region"/>
    <property type="evidence" value="ECO:0007669"/>
    <property type="project" value="UniProtKB-SubCell"/>
</dbReference>
<keyword evidence="9" id="KW-0843">Virulence</keyword>
<dbReference type="EC" id="2.4.2.31" evidence="11"/>
<dbReference type="PRINTS" id="PR00970">
    <property type="entry name" value="RIBTRNSFRASE"/>
</dbReference>
<protein>
    <recommendedName>
        <fullName evidence="11">NAD(P)(+)--arginine ADP-ribosyltransferase</fullName>
        <ecNumber evidence="11">2.4.2.31</ecNumber>
    </recommendedName>
    <alternativeName>
        <fullName evidence="11">Mono(ADP-ribosyl)transferase</fullName>
    </alternativeName>
</protein>
<dbReference type="EMBL" id="JBBPFD010000010">
    <property type="protein sequence ID" value="KAK7910202.1"/>
    <property type="molecule type" value="Genomic_DNA"/>
</dbReference>